<name>W6M1F5_9GAMM</name>
<evidence type="ECO:0000313" key="1">
    <source>
        <dbReference type="EMBL" id="CDI01262.1"/>
    </source>
</evidence>
<accession>W6M1F5</accession>
<protein>
    <recommendedName>
        <fullName evidence="3">PAS domain-containing protein</fullName>
    </recommendedName>
</protein>
<reference evidence="1" key="2">
    <citation type="submission" date="2014-03" db="EMBL/GenBank/DDBJ databases">
        <title>Candidatus Competibacter-lineage genomes retrieved from metagenomes reveal functional metabolic diversity.</title>
        <authorList>
            <person name="McIlroy S.J."/>
            <person name="Albertsen M."/>
            <person name="Andresen E.K."/>
            <person name="Saunders A.M."/>
            <person name="Kristiansen R."/>
            <person name="Stokholm-Bjerregaard M."/>
            <person name="Nielsen K.L."/>
            <person name="Nielsen P.H."/>
        </authorList>
    </citation>
    <scope>NUCLEOTIDE SEQUENCE</scope>
    <source>
        <strain evidence="1">Run_A_D11</strain>
    </source>
</reference>
<organism evidence="1 2">
    <name type="scientific">Candidatus Competibacter denitrificans Run_A_D11</name>
    <dbReference type="NCBI Taxonomy" id="1400863"/>
    <lineage>
        <taxon>Bacteria</taxon>
        <taxon>Pseudomonadati</taxon>
        <taxon>Pseudomonadota</taxon>
        <taxon>Gammaproteobacteria</taxon>
        <taxon>Candidatus Competibacteraceae</taxon>
        <taxon>Candidatus Competibacter</taxon>
    </lineage>
</organism>
<dbReference type="Proteomes" id="UP000035760">
    <property type="component" value="Unassembled WGS sequence"/>
</dbReference>
<evidence type="ECO:0008006" key="3">
    <source>
        <dbReference type="Google" id="ProtNLM"/>
    </source>
</evidence>
<keyword evidence="2" id="KW-1185">Reference proteome</keyword>
<gene>
    <name evidence="1" type="ORF">BN873_150050</name>
</gene>
<proteinExistence type="predicted"/>
<dbReference type="EMBL" id="CBTJ020000020">
    <property type="protein sequence ID" value="CDI01262.1"/>
    <property type="molecule type" value="Genomic_DNA"/>
</dbReference>
<sequence length="49" mass="5473">MAVFDEQGVILYVNRSWISFGQSNGLDSDDQRIGRSYCNRGEMGIANMA</sequence>
<comment type="caution">
    <text evidence="1">The sequence shown here is derived from an EMBL/GenBank/DDBJ whole genome shotgun (WGS) entry which is preliminary data.</text>
</comment>
<dbReference type="AlphaFoldDB" id="W6M1F5"/>
<reference evidence="1" key="1">
    <citation type="submission" date="2013-07" db="EMBL/GenBank/DDBJ databases">
        <authorList>
            <person name="McIlroy S."/>
        </authorList>
    </citation>
    <scope>NUCLEOTIDE SEQUENCE [LARGE SCALE GENOMIC DNA]</scope>
    <source>
        <strain evidence="1">Run_A_D11</strain>
    </source>
</reference>
<evidence type="ECO:0000313" key="2">
    <source>
        <dbReference type="Proteomes" id="UP000035760"/>
    </source>
</evidence>